<feature type="domain" description="LysM" evidence="1">
    <location>
        <begin position="170"/>
        <end position="219"/>
    </location>
</feature>
<dbReference type="InterPro" id="IPR052196">
    <property type="entry name" value="Bact_Kbp"/>
</dbReference>
<dbReference type="PANTHER" id="PTHR34700">
    <property type="entry name" value="POTASSIUM BINDING PROTEIN KBP"/>
    <property type="match status" value="1"/>
</dbReference>
<dbReference type="SMART" id="SM00257">
    <property type="entry name" value="LysM"/>
    <property type="match status" value="1"/>
</dbReference>
<protein>
    <submittedName>
        <fullName evidence="2">LysM peptidoglycan-binding domain-containing protein</fullName>
    </submittedName>
</protein>
<dbReference type="Proteomes" id="UP000261140">
    <property type="component" value="Unassembled WGS sequence"/>
</dbReference>
<evidence type="ECO:0000259" key="1">
    <source>
        <dbReference type="PROSITE" id="PS51782"/>
    </source>
</evidence>
<comment type="caution">
    <text evidence="2">The sequence shown here is derived from an EMBL/GenBank/DDBJ whole genome shotgun (WGS) entry which is preliminary data.</text>
</comment>
<proteinExistence type="predicted"/>
<dbReference type="Pfam" id="PF01476">
    <property type="entry name" value="LysM"/>
    <property type="match status" value="1"/>
</dbReference>
<gene>
    <name evidence="2" type="ORF">DWZ89_04735</name>
</gene>
<accession>A0A3E2TAW1</accession>
<name>A0A3E2TAW1_9FIRM</name>
<dbReference type="PROSITE" id="PS51782">
    <property type="entry name" value="LYSM"/>
    <property type="match status" value="1"/>
</dbReference>
<dbReference type="InterPro" id="IPR036779">
    <property type="entry name" value="LysM_dom_sf"/>
</dbReference>
<dbReference type="InterPro" id="IPR018392">
    <property type="entry name" value="LysM"/>
</dbReference>
<dbReference type="Gene3D" id="3.10.350.10">
    <property type="entry name" value="LysM domain"/>
    <property type="match status" value="1"/>
</dbReference>
<organism evidence="2 3">
    <name type="scientific">Faecalibacterium prausnitzii</name>
    <dbReference type="NCBI Taxonomy" id="853"/>
    <lineage>
        <taxon>Bacteria</taxon>
        <taxon>Bacillati</taxon>
        <taxon>Bacillota</taxon>
        <taxon>Clostridia</taxon>
        <taxon>Eubacteriales</taxon>
        <taxon>Oscillospiraceae</taxon>
        <taxon>Faecalibacterium</taxon>
    </lineage>
</organism>
<dbReference type="PANTHER" id="PTHR34700:SF4">
    <property type="entry name" value="PHAGE-LIKE ELEMENT PBSX PROTEIN XKDP"/>
    <property type="match status" value="1"/>
</dbReference>
<dbReference type="CDD" id="cd00118">
    <property type="entry name" value="LysM"/>
    <property type="match status" value="1"/>
</dbReference>
<dbReference type="EMBL" id="QVEQ01000003">
    <property type="protein sequence ID" value="RGB71812.1"/>
    <property type="molecule type" value="Genomic_DNA"/>
</dbReference>
<evidence type="ECO:0000313" key="2">
    <source>
        <dbReference type="EMBL" id="RGB71812.1"/>
    </source>
</evidence>
<sequence>MIFESSMQLWITHNGEREKLRFPVLPTKFDVTHGTKNTSVTISGLGEILVLQDRAAVEVSWDSFFPAAYFPGIQTPFMLSSPDAMIQRLFEWKISAKPVHLILTGTRVNFYAAIQSLQPYRKGGDPGSIYYKIKLKEYREVRIRQVKVSSTGTATVSSGSTRTDNRVQAKTYTVKPGDCLYNISKSTLGDGGRYNEIYSLNKDKLKNPNLIYPGQVLQLP</sequence>
<dbReference type="SUPFAM" id="SSF54106">
    <property type="entry name" value="LysM domain"/>
    <property type="match status" value="1"/>
</dbReference>
<dbReference type="AlphaFoldDB" id="A0A3E2TAW1"/>
<reference evidence="2 3" key="1">
    <citation type="submission" date="2018-08" db="EMBL/GenBank/DDBJ databases">
        <title>A genome reference for cultivated species of the human gut microbiota.</title>
        <authorList>
            <person name="Zou Y."/>
            <person name="Xue W."/>
            <person name="Luo G."/>
        </authorList>
    </citation>
    <scope>NUCLEOTIDE SEQUENCE [LARGE SCALE GENOMIC DNA]</scope>
    <source>
        <strain evidence="2 3">AF36-11AT</strain>
    </source>
</reference>
<dbReference type="RefSeq" id="WP_117504990.1">
    <property type="nucleotide sequence ID" value="NZ_QVEQ01000003.1"/>
</dbReference>
<evidence type="ECO:0000313" key="3">
    <source>
        <dbReference type="Proteomes" id="UP000261140"/>
    </source>
</evidence>